<sequence length="64" mass="7782">MLKYYQVLSSAINFPVNKKYKKDINFNFFIGNFKIECLFNFKFHLIDELIAWEDVFNKLKVIIK</sequence>
<accession>A0A2N4UVQ9</accession>
<gene>
    <name evidence="1" type="ORF">CIK00_04785</name>
</gene>
<dbReference type="EMBL" id="NPIB01000003">
    <property type="protein sequence ID" value="PLC59110.1"/>
    <property type="molecule type" value="Genomic_DNA"/>
</dbReference>
<dbReference type="Proteomes" id="UP000234420">
    <property type="component" value="Unassembled WGS sequence"/>
</dbReference>
<evidence type="ECO:0000313" key="2">
    <source>
        <dbReference type="Proteomes" id="UP000234420"/>
    </source>
</evidence>
<organism evidence="1 2">
    <name type="scientific">Photobacterium carnosum</name>
    <dbReference type="NCBI Taxonomy" id="2023717"/>
    <lineage>
        <taxon>Bacteria</taxon>
        <taxon>Pseudomonadati</taxon>
        <taxon>Pseudomonadota</taxon>
        <taxon>Gammaproteobacteria</taxon>
        <taxon>Vibrionales</taxon>
        <taxon>Vibrionaceae</taxon>
        <taxon>Photobacterium</taxon>
    </lineage>
</organism>
<evidence type="ECO:0000313" key="1">
    <source>
        <dbReference type="EMBL" id="PLC59110.1"/>
    </source>
</evidence>
<name>A0A2N4UVQ9_9GAMM</name>
<reference evidence="1 2" key="1">
    <citation type="journal article" date="2018" name="Syst. Appl. Microbiol.">
        <title>Photobacterium carnosum sp. nov., isolated from spoiled modified atmosphere packaged poultry meat.</title>
        <authorList>
            <person name="Hilgarth M."/>
            <person name="Fuertes S."/>
            <person name="Ehrmann M."/>
            <person name="Vogel R.F."/>
        </authorList>
    </citation>
    <scope>NUCLEOTIDE SEQUENCE [LARGE SCALE GENOMIC DNA]</scope>
    <source>
        <strain evidence="1 2">TMW 2.2021</strain>
    </source>
</reference>
<keyword evidence="2" id="KW-1185">Reference proteome</keyword>
<protein>
    <submittedName>
        <fullName evidence="1">Uncharacterized protein</fullName>
    </submittedName>
</protein>
<dbReference type="AlphaFoldDB" id="A0A2N4UVQ9"/>
<comment type="caution">
    <text evidence="1">The sequence shown here is derived from an EMBL/GenBank/DDBJ whole genome shotgun (WGS) entry which is preliminary data.</text>
</comment>
<proteinExistence type="predicted"/>